<gene>
    <name evidence="1" type="ORF">Afil01_65560</name>
</gene>
<organism evidence="1 2">
    <name type="scientific">Actinorhabdospora filicis</name>
    <dbReference type="NCBI Taxonomy" id="1785913"/>
    <lineage>
        <taxon>Bacteria</taxon>
        <taxon>Bacillati</taxon>
        <taxon>Actinomycetota</taxon>
        <taxon>Actinomycetes</taxon>
        <taxon>Micromonosporales</taxon>
        <taxon>Micromonosporaceae</taxon>
        <taxon>Actinorhabdospora</taxon>
    </lineage>
</organism>
<reference evidence="1" key="1">
    <citation type="submission" date="2023-03" db="EMBL/GenBank/DDBJ databases">
        <title>Actinorhabdospora filicis NBRC 111898.</title>
        <authorList>
            <person name="Ichikawa N."/>
            <person name="Sato H."/>
            <person name="Tonouchi N."/>
        </authorList>
    </citation>
    <scope>NUCLEOTIDE SEQUENCE</scope>
    <source>
        <strain evidence="1">NBRC 111898</strain>
    </source>
</reference>
<dbReference type="RefSeq" id="WP_285667301.1">
    <property type="nucleotide sequence ID" value="NZ_BSTX01000007.1"/>
</dbReference>
<name>A0A9W6SRU4_9ACTN</name>
<comment type="caution">
    <text evidence="1">The sequence shown here is derived from an EMBL/GenBank/DDBJ whole genome shotgun (WGS) entry which is preliminary data.</text>
</comment>
<dbReference type="AlphaFoldDB" id="A0A9W6SRU4"/>
<dbReference type="Proteomes" id="UP001165079">
    <property type="component" value="Unassembled WGS sequence"/>
</dbReference>
<evidence type="ECO:0000313" key="1">
    <source>
        <dbReference type="EMBL" id="GLZ81749.1"/>
    </source>
</evidence>
<evidence type="ECO:0000313" key="2">
    <source>
        <dbReference type="Proteomes" id="UP001165079"/>
    </source>
</evidence>
<protein>
    <submittedName>
        <fullName evidence="1">Uncharacterized protein</fullName>
    </submittedName>
</protein>
<accession>A0A9W6SRU4</accession>
<keyword evidence="2" id="KW-1185">Reference proteome</keyword>
<sequence>MDALTGNGIVLDRTVPFERRIARLIEHCGSAADEPVLVDGVAFFLLYCWFQRHTTDAAALRGLIDASLAGIGGELGWIGMLHQRGYCACGQTNRLENMTICVECASYECWECYGCHRARTGHEVVG</sequence>
<dbReference type="EMBL" id="BSTX01000007">
    <property type="protein sequence ID" value="GLZ81749.1"/>
    <property type="molecule type" value="Genomic_DNA"/>
</dbReference>
<proteinExistence type="predicted"/>